<protein>
    <submittedName>
        <fullName evidence="1">Response regulator</fullName>
    </submittedName>
</protein>
<keyword evidence="2" id="KW-1185">Reference proteome</keyword>
<dbReference type="EMBL" id="CP113520">
    <property type="protein sequence ID" value="WAJ29721.1"/>
    <property type="molecule type" value="Genomic_DNA"/>
</dbReference>
<evidence type="ECO:0000313" key="2">
    <source>
        <dbReference type="Proteomes" id="UP001163223"/>
    </source>
</evidence>
<evidence type="ECO:0000313" key="1">
    <source>
        <dbReference type="EMBL" id="WAJ29721.1"/>
    </source>
</evidence>
<gene>
    <name evidence="1" type="ORF">OXU80_05715</name>
</gene>
<accession>A0ACD4NS48</accession>
<reference evidence="1" key="1">
    <citation type="submission" date="2022-11" db="EMBL/GenBank/DDBJ databases">
        <title>beta-Carotene-producing bacterium, Jeongeuplla avenae sp. nov., alleviates the salt stress of Arabidopsis seedlings.</title>
        <authorList>
            <person name="Jiang L."/>
            <person name="Lee J."/>
        </authorList>
    </citation>
    <scope>NUCLEOTIDE SEQUENCE</scope>
    <source>
        <strain evidence="1">DY_R2A_6</strain>
    </source>
</reference>
<dbReference type="Proteomes" id="UP001163223">
    <property type="component" value="Chromosome"/>
</dbReference>
<sequence length="1118" mass="123345">MGRHPQRIVMVLCSLALLGAVLAYGWASWQNGERREAVLGEIALRDQLAALLLQVTTVETSQRGFTLTGDEAFLRPYDGAVKAVTPALDTLGKTLAQIGRPETDLARIREEVAAQTDFAGQVVEARRVEGFEPAAALVRSGRGLEMMESVRAAADDLRAASFDRSARLTRQAGSIETLANIAFFVAAVAALLLAATALWRQRQNKRTADALANVLRYSPVGLGFVGEDLRLRRINESLSEMTVDGAPLAEGDTLERLFPGQRERAERLVRQVLDTGATQLNVEFVLGGVEAEKERLLLASFYPLNAAGISNASSKERACGIAVMDSTGRHHAQRRLSRSEKRFRSLIDAVAAIVWSTSDTGSFEEPQPAWERFTGQSFDEYRGAGWIDAVHPDDREASAATWNKAIHEQSPYATEHRLRRRDGAWRHMLVRAVPILADDGSVSEWIGTHADITEAKTIEAKLGEANLQFKVLADNIPQLAWTATPKGEIFWYNKRWFEFTGTTLDEMRGYGWHKVHHPDHLERVVTKFQLALSGEEEWEDTFPLRRADGEYRWFLSQAVPVRDERGRVVRWFGTNTDVTLQREAERELADAKDAAETANRAKSQFIANMSHELRTPLTAVIGYSEMMEEELEEMGETALTADLSKIKGNARHLLSLINDVLDLSKIEAERMDVYAESFDALATVTEVVSTVDSLIAKKNNRLVLDADESLGTMHTDQVKLRQCLINLLSNASKFTENGTITLRAVREPGASGQPDVVTFSVSDTGIGMSEEQLAKLFQRFTQADASTTRKFGGTGLGLAITRAFSEMLGGSIEVSSREGEGSTFTIRLPAVLPETAAPEVPSDEAPIGREERKASSGLVLVVDDDPHMRDLVGRFLVKDGFIVRSAADGAAGLELAVQLKPDAILLDVTMPRLDGWSVLSRLKADPTLSDIPVVMLTNLNEQGLGYALGASDYLVKPVEWNRLKKALDRYRSSPDGYVLAVDDDPDALERTRRLMERENLKVVTAKDGAQALERMRELVPDLILLDLVMPVMDGFAFLKAMRDEPAWNEVPVLVLTSKDLTADERAYLSQDADRVLAKGEVDLRSLARQIRKVTVGDLPPTDVAAPRDAADARVETKP</sequence>
<proteinExistence type="predicted"/>
<organism evidence="1 2">
    <name type="scientific">Antarcticirhabdus aurantiaca</name>
    <dbReference type="NCBI Taxonomy" id="2606717"/>
    <lineage>
        <taxon>Bacteria</taxon>
        <taxon>Pseudomonadati</taxon>
        <taxon>Pseudomonadota</taxon>
        <taxon>Alphaproteobacteria</taxon>
        <taxon>Hyphomicrobiales</taxon>
        <taxon>Aurantimonadaceae</taxon>
        <taxon>Antarcticirhabdus</taxon>
    </lineage>
</organism>
<name>A0ACD4NS48_9HYPH</name>